<accession>A0A9Q1QKX6</accession>
<dbReference type="PANTHER" id="PTHR33740">
    <property type="entry name" value="GPI-ANCHORED ADHESIN-LIKE PROTEIN"/>
    <property type="match status" value="1"/>
</dbReference>
<keyword evidence="4" id="KW-1185">Reference proteome</keyword>
<reference evidence="3" key="1">
    <citation type="submission" date="2022-04" db="EMBL/GenBank/DDBJ databases">
        <title>Carnegiea gigantea Genome sequencing and assembly v2.</title>
        <authorList>
            <person name="Copetti D."/>
            <person name="Sanderson M.J."/>
            <person name="Burquez A."/>
            <person name="Wojciechowski M.F."/>
        </authorList>
    </citation>
    <scope>NUCLEOTIDE SEQUENCE</scope>
    <source>
        <strain evidence="3">SGP5-SGP5p</strain>
        <tissue evidence="3">Aerial part</tissue>
    </source>
</reference>
<evidence type="ECO:0000256" key="1">
    <source>
        <dbReference type="SAM" id="Coils"/>
    </source>
</evidence>
<dbReference type="AlphaFoldDB" id="A0A9Q1QKX6"/>
<dbReference type="PANTHER" id="PTHR33740:SF1">
    <property type="entry name" value="SLH DOMAIN PROTEIN"/>
    <property type="match status" value="1"/>
</dbReference>
<evidence type="ECO:0000256" key="2">
    <source>
        <dbReference type="SAM" id="Phobius"/>
    </source>
</evidence>
<evidence type="ECO:0008006" key="5">
    <source>
        <dbReference type="Google" id="ProtNLM"/>
    </source>
</evidence>
<sequence>MYTLALSSSTSSLSLLSHALPLSHHHLPDIVIVPRITFLTPHRHRRRLRITSAIAENTNTNTNTNTNVADNDLSWFSPSDPALDAFNGWAFPETRITKKTTGFPTFLVAGIGSAAVLVAALAYFSRTKNGFRLPFTISFPGLSVPFVTESRDTKTADSHADASSEVHTISGIDEVDSSDIVAESMTSEDHRSEFVEKRHPRVITVAVDSIQQEALFVLKKLKIIDENVRADQLCTRREYARWLVQASSLLERNPKYKITKAVGLAGSVTFAFEDVDTGDQDFDSIQALAEAGVVLSKLSSKYNSDDGDVYFYPERFISRRDLIDWRAQVEYDFAITRNQEMLKTKLGLMDVKEISLGKWPGLYMDMLAGEKSLLRRVFGQIKRLEPNKPSTVAQAAVALTIGRMTEAIHSELSRIEAEESSRQAAKEEIEKELLDRGDIQRYWAQKMEQVKAHGLEVQQLYINALKELEEEKIVQEIVFSGYLKEKAAMECQKQLLNALKEEVHEMSEKLVSERGELIAEEETLQSIRQDLQAKMEGILDAKSMLEAEIEALRILRSWIEDEARKSQARWKVLEEVGRRWRWDSQY</sequence>
<dbReference type="EMBL" id="JAKOGI010000078">
    <property type="protein sequence ID" value="KAJ8445381.1"/>
    <property type="molecule type" value="Genomic_DNA"/>
</dbReference>
<keyword evidence="2" id="KW-0472">Membrane</keyword>
<keyword evidence="2" id="KW-0812">Transmembrane</keyword>
<gene>
    <name evidence="3" type="ORF">Cgig2_010739</name>
</gene>
<proteinExistence type="predicted"/>
<feature type="coiled-coil region" evidence="1">
    <location>
        <begin position="482"/>
        <end position="548"/>
    </location>
</feature>
<keyword evidence="1" id="KW-0175">Coiled coil</keyword>
<keyword evidence="2" id="KW-1133">Transmembrane helix</keyword>
<organism evidence="3 4">
    <name type="scientific">Carnegiea gigantea</name>
    <dbReference type="NCBI Taxonomy" id="171969"/>
    <lineage>
        <taxon>Eukaryota</taxon>
        <taxon>Viridiplantae</taxon>
        <taxon>Streptophyta</taxon>
        <taxon>Embryophyta</taxon>
        <taxon>Tracheophyta</taxon>
        <taxon>Spermatophyta</taxon>
        <taxon>Magnoliopsida</taxon>
        <taxon>eudicotyledons</taxon>
        <taxon>Gunneridae</taxon>
        <taxon>Pentapetalae</taxon>
        <taxon>Caryophyllales</taxon>
        <taxon>Cactineae</taxon>
        <taxon>Cactaceae</taxon>
        <taxon>Cactoideae</taxon>
        <taxon>Echinocereeae</taxon>
        <taxon>Carnegiea</taxon>
    </lineage>
</organism>
<evidence type="ECO:0000313" key="4">
    <source>
        <dbReference type="Proteomes" id="UP001153076"/>
    </source>
</evidence>
<dbReference type="OrthoDB" id="1931230at2759"/>
<name>A0A9Q1QKX6_9CARY</name>
<evidence type="ECO:0000313" key="3">
    <source>
        <dbReference type="EMBL" id="KAJ8445381.1"/>
    </source>
</evidence>
<dbReference type="Proteomes" id="UP001153076">
    <property type="component" value="Unassembled WGS sequence"/>
</dbReference>
<comment type="caution">
    <text evidence="3">The sequence shown here is derived from an EMBL/GenBank/DDBJ whole genome shotgun (WGS) entry which is preliminary data.</text>
</comment>
<protein>
    <recommendedName>
        <fullName evidence="5">SLH domain-containing protein</fullName>
    </recommendedName>
</protein>
<feature type="transmembrane region" description="Helical" evidence="2">
    <location>
        <begin position="103"/>
        <end position="124"/>
    </location>
</feature>